<dbReference type="OrthoDB" id="1750859at2759"/>
<evidence type="ECO:0000313" key="3">
    <source>
        <dbReference type="Proteomes" id="UP000507245"/>
    </source>
</evidence>
<keyword evidence="3" id="KW-1185">Reference proteome</keyword>
<accession>A0A6J5XD39</accession>
<dbReference type="EMBL" id="CAEKKB010000004">
    <property type="protein sequence ID" value="CAB4308768.1"/>
    <property type="molecule type" value="Genomic_DNA"/>
</dbReference>
<sequence length="170" mass="18566">MPFKQGILNNDPYSNTYNPGWRNHPNFKWSNNPNVQQSQGPSPRISNTTKAIPASSPNKCKSKGVIKGRIARYVQEVHGATDANQSNSSNAVNKLEVQVGGRLHPPGAIEHPKLSQAKLSGKQVDNKVGDANEEQEDGENVEIIHHHMGSPIASNKQSLNPSEWSGWCIA</sequence>
<evidence type="ECO:0000313" key="2">
    <source>
        <dbReference type="EMBL" id="CAB4308768.1"/>
    </source>
</evidence>
<name>A0A6J5XD39_PRUAR</name>
<protein>
    <submittedName>
        <fullName evidence="2">Uncharacterized protein</fullName>
    </submittedName>
</protein>
<feature type="region of interest" description="Disordered" evidence="1">
    <location>
        <begin position="24"/>
        <end position="59"/>
    </location>
</feature>
<evidence type="ECO:0000256" key="1">
    <source>
        <dbReference type="SAM" id="MobiDB-lite"/>
    </source>
</evidence>
<proteinExistence type="predicted"/>
<dbReference type="AlphaFoldDB" id="A0A6J5XD39"/>
<feature type="compositionally biased region" description="Polar residues" evidence="1">
    <location>
        <begin position="28"/>
        <end position="59"/>
    </location>
</feature>
<gene>
    <name evidence="2" type="ORF">ORAREDHAP_LOCUS28662</name>
</gene>
<dbReference type="Proteomes" id="UP000507245">
    <property type="component" value="Unassembled WGS sequence"/>
</dbReference>
<organism evidence="2 3">
    <name type="scientific">Prunus armeniaca</name>
    <name type="common">Apricot</name>
    <name type="synonym">Armeniaca vulgaris</name>
    <dbReference type="NCBI Taxonomy" id="36596"/>
    <lineage>
        <taxon>Eukaryota</taxon>
        <taxon>Viridiplantae</taxon>
        <taxon>Streptophyta</taxon>
        <taxon>Embryophyta</taxon>
        <taxon>Tracheophyta</taxon>
        <taxon>Spermatophyta</taxon>
        <taxon>Magnoliopsida</taxon>
        <taxon>eudicotyledons</taxon>
        <taxon>Gunneridae</taxon>
        <taxon>Pentapetalae</taxon>
        <taxon>rosids</taxon>
        <taxon>fabids</taxon>
        <taxon>Rosales</taxon>
        <taxon>Rosaceae</taxon>
        <taxon>Amygdaloideae</taxon>
        <taxon>Amygdaleae</taxon>
        <taxon>Prunus</taxon>
    </lineage>
</organism>
<reference evidence="3" key="1">
    <citation type="journal article" date="2020" name="Genome Biol.">
        <title>Gamete binning: chromosome-level and haplotype-resolved genome assembly enabled by high-throughput single-cell sequencing of gamete genomes.</title>
        <authorList>
            <person name="Campoy J.A."/>
            <person name="Sun H."/>
            <person name="Goel M."/>
            <person name="Jiao W.-B."/>
            <person name="Folz-Donahue K."/>
            <person name="Wang N."/>
            <person name="Rubio M."/>
            <person name="Liu C."/>
            <person name="Kukat C."/>
            <person name="Ruiz D."/>
            <person name="Huettel B."/>
            <person name="Schneeberger K."/>
        </authorList>
    </citation>
    <scope>NUCLEOTIDE SEQUENCE [LARGE SCALE GENOMIC DNA]</scope>
    <source>
        <strain evidence="3">cv. Rojo Pasion</strain>
    </source>
</reference>